<evidence type="ECO:0000313" key="2">
    <source>
        <dbReference type="Proteomes" id="UP000595437"/>
    </source>
</evidence>
<proteinExistence type="predicted"/>
<keyword evidence="2" id="KW-1185">Reference proteome</keyword>
<reference evidence="2" key="1">
    <citation type="submission" date="2021-01" db="EMBL/GenBank/DDBJ databases">
        <title>Caligus Genome Assembly.</title>
        <authorList>
            <person name="Gallardo-Escarate C."/>
        </authorList>
    </citation>
    <scope>NUCLEOTIDE SEQUENCE [LARGE SCALE GENOMIC DNA]</scope>
</reference>
<protein>
    <submittedName>
        <fullName evidence="1">Uncharacterized protein</fullName>
    </submittedName>
</protein>
<organism evidence="1 2">
    <name type="scientific">Caligus rogercresseyi</name>
    <name type="common">Sea louse</name>
    <dbReference type="NCBI Taxonomy" id="217165"/>
    <lineage>
        <taxon>Eukaryota</taxon>
        <taxon>Metazoa</taxon>
        <taxon>Ecdysozoa</taxon>
        <taxon>Arthropoda</taxon>
        <taxon>Crustacea</taxon>
        <taxon>Multicrustacea</taxon>
        <taxon>Hexanauplia</taxon>
        <taxon>Copepoda</taxon>
        <taxon>Siphonostomatoida</taxon>
        <taxon>Caligidae</taxon>
        <taxon>Caligus</taxon>
    </lineage>
</organism>
<accession>A0A7T8GU99</accession>
<name>A0A7T8GU99_CALRO</name>
<sequence length="146" mass="16161">MERDRRVQVSTFLGAGKTPTEMAKQLNVEISTIYCLKKKLDINQGVERKSGSAGKYKLEPQLICDVIQRAPTTSMRAHAKDLGVGESRVRRAVKECGGKSLVMFERPLLTPQIKVTHLQRCKGLINDLKSAPAGKIIISVMKRTGL</sequence>
<dbReference type="OrthoDB" id="6368480at2759"/>
<feature type="non-terminal residue" evidence="1">
    <location>
        <position position="146"/>
    </location>
</feature>
<evidence type="ECO:0000313" key="1">
    <source>
        <dbReference type="EMBL" id="QQP37852.1"/>
    </source>
</evidence>
<dbReference type="Proteomes" id="UP000595437">
    <property type="component" value="Chromosome 12"/>
</dbReference>
<dbReference type="EMBL" id="CP045901">
    <property type="protein sequence ID" value="QQP37852.1"/>
    <property type="molecule type" value="Genomic_DNA"/>
</dbReference>
<gene>
    <name evidence="1" type="ORF">FKW44_018264</name>
</gene>
<dbReference type="AlphaFoldDB" id="A0A7T8GU99"/>